<comment type="caution">
    <text evidence="2">The sequence shown here is derived from an EMBL/GenBank/DDBJ whole genome shotgun (WGS) entry which is preliminary data.</text>
</comment>
<gene>
    <name evidence="2" type="ORF">QBC35DRAFT_11892</name>
</gene>
<feature type="region of interest" description="Disordered" evidence="1">
    <location>
        <begin position="103"/>
        <end position="166"/>
    </location>
</feature>
<reference evidence="2" key="1">
    <citation type="journal article" date="2023" name="Mol. Phylogenet. Evol.">
        <title>Genome-scale phylogeny and comparative genomics of the fungal order Sordariales.</title>
        <authorList>
            <person name="Hensen N."/>
            <person name="Bonometti L."/>
            <person name="Westerberg I."/>
            <person name="Brannstrom I.O."/>
            <person name="Guillou S."/>
            <person name="Cros-Aarteil S."/>
            <person name="Calhoun S."/>
            <person name="Haridas S."/>
            <person name="Kuo A."/>
            <person name="Mondo S."/>
            <person name="Pangilinan J."/>
            <person name="Riley R."/>
            <person name="LaButti K."/>
            <person name="Andreopoulos B."/>
            <person name="Lipzen A."/>
            <person name="Chen C."/>
            <person name="Yan M."/>
            <person name="Daum C."/>
            <person name="Ng V."/>
            <person name="Clum A."/>
            <person name="Steindorff A."/>
            <person name="Ohm R.A."/>
            <person name="Martin F."/>
            <person name="Silar P."/>
            <person name="Natvig D.O."/>
            <person name="Lalanne C."/>
            <person name="Gautier V."/>
            <person name="Ament-Velasquez S.L."/>
            <person name="Kruys A."/>
            <person name="Hutchinson M.I."/>
            <person name="Powell A.J."/>
            <person name="Barry K."/>
            <person name="Miller A.N."/>
            <person name="Grigoriev I.V."/>
            <person name="Debuchy R."/>
            <person name="Gladieux P."/>
            <person name="Hiltunen Thoren M."/>
            <person name="Johannesson H."/>
        </authorList>
    </citation>
    <scope>NUCLEOTIDE SEQUENCE</scope>
    <source>
        <strain evidence="2">PSN309</strain>
    </source>
</reference>
<name>A0AAN6X1V8_9PEZI</name>
<protein>
    <submittedName>
        <fullName evidence="2">Uncharacterized protein</fullName>
    </submittedName>
</protein>
<reference evidence="2" key="2">
    <citation type="submission" date="2023-05" db="EMBL/GenBank/DDBJ databases">
        <authorList>
            <consortium name="Lawrence Berkeley National Laboratory"/>
            <person name="Steindorff A."/>
            <person name="Hensen N."/>
            <person name="Bonometti L."/>
            <person name="Westerberg I."/>
            <person name="Brannstrom I.O."/>
            <person name="Guillou S."/>
            <person name="Cros-Aarteil S."/>
            <person name="Calhoun S."/>
            <person name="Haridas S."/>
            <person name="Kuo A."/>
            <person name="Mondo S."/>
            <person name="Pangilinan J."/>
            <person name="Riley R."/>
            <person name="Labutti K."/>
            <person name="Andreopoulos B."/>
            <person name="Lipzen A."/>
            <person name="Chen C."/>
            <person name="Yanf M."/>
            <person name="Daum C."/>
            <person name="Ng V."/>
            <person name="Clum A."/>
            <person name="Ohm R."/>
            <person name="Martin F."/>
            <person name="Silar P."/>
            <person name="Natvig D."/>
            <person name="Lalanne C."/>
            <person name="Gautier V."/>
            <person name="Ament-Velasquez S.L."/>
            <person name="Kruys A."/>
            <person name="Hutchinson M.I."/>
            <person name="Powell A.J."/>
            <person name="Barry K."/>
            <person name="Miller A.N."/>
            <person name="Grigoriev I.V."/>
            <person name="Debuchy R."/>
            <person name="Gladieux P."/>
            <person name="Thoren M.H."/>
            <person name="Johannesson H."/>
        </authorList>
    </citation>
    <scope>NUCLEOTIDE SEQUENCE</scope>
    <source>
        <strain evidence="2">PSN309</strain>
    </source>
</reference>
<dbReference type="Proteomes" id="UP001302126">
    <property type="component" value="Unassembled WGS sequence"/>
</dbReference>
<evidence type="ECO:0000313" key="3">
    <source>
        <dbReference type="Proteomes" id="UP001302126"/>
    </source>
</evidence>
<feature type="compositionally biased region" description="Low complexity" evidence="1">
    <location>
        <begin position="137"/>
        <end position="166"/>
    </location>
</feature>
<dbReference type="AlphaFoldDB" id="A0AAN6X1V8"/>
<dbReference type="EMBL" id="MU864359">
    <property type="protein sequence ID" value="KAK4191390.1"/>
    <property type="molecule type" value="Genomic_DNA"/>
</dbReference>
<proteinExistence type="predicted"/>
<evidence type="ECO:0000256" key="1">
    <source>
        <dbReference type="SAM" id="MobiDB-lite"/>
    </source>
</evidence>
<organism evidence="2 3">
    <name type="scientific">Podospora australis</name>
    <dbReference type="NCBI Taxonomy" id="1536484"/>
    <lineage>
        <taxon>Eukaryota</taxon>
        <taxon>Fungi</taxon>
        <taxon>Dikarya</taxon>
        <taxon>Ascomycota</taxon>
        <taxon>Pezizomycotina</taxon>
        <taxon>Sordariomycetes</taxon>
        <taxon>Sordariomycetidae</taxon>
        <taxon>Sordariales</taxon>
        <taxon>Podosporaceae</taxon>
        <taxon>Podospora</taxon>
    </lineage>
</organism>
<accession>A0AAN6X1V8</accession>
<sequence>MAPSNLQGNPIRKPCPETTTQIGHSCPQRRQKHLLLRRLKMVSDGTKETKAALLKRKKKMGSLIIKARRHRVKQDHLRNLQRRMVLEEIMERFRWPKINYPFLEKSSTEPQPNQNLERRGKKRKGFQRRGERGAGYTTTLPTPHLTSPHLTSPHLTSPHLTSPHLT</sequence>
<feature type="region of interest" description="Disordered" evidence="1">
    <location>
        <begin position="1"/>
        <end position="23"/>
    </location>
</feature>
<keyword evidence="3" id="KW-1185">Reference proteome</keyword>
<evidence type="ECO:0000313" key="2">
    <source>
        <dbReference type="EMBL" id="KAK4191390.1"/>
    </source>
</evidence>